<feature type="non-terminal residue" evidence="1">
    <location>
        <position position="1"/>
    </location>
</feature>
<organism evidence="1">
    <name type="scientific">Megaptera novaeangliae</name>
    <name type="common">Humpback whale</name>
    <name type="synonym">Balaena novaeangliae</name>
    <dbReference type="NCBI Taxonomy" id="9773"/>
    <lineage>
        <taxon>Eukaryota</taxon>
        <taxon>Metazoa</taxon>
        <taxon>Chordata</taxon>
        <taxon>Craniata</taxon>
        <taxon>Vertebrata</taxon>
        <taxon>Euteleostomi</taxon>
        <taxon>Mammalia</taxon>
        <taxon>Eutheria</taxon>
        <taxon>Laurasiatheria</taxon>
        <taxon>Artiodactyla</taxon>
        <taxon>Whippomorpha</taxon>
        <taxon>Cetacea</taxon>
        <taxon>Mysticeti</taxon>
        <taxon>Balaenopteridae</taxon>
        <taxon>Megaptera</taxon>
    </lineage>
</organism>
<dbReference type="AlphaFoldDB" id="W6AQH3"/>
<dbReference type="EMBL" id="KF791968">
    <property type="protein sequence ID" value="AHI59149.1"/>
    <property type="molecule type" value="Genomic_DNA"/>
</dbReference>
<sequence>SFFHGILSADLESAMGLRTTKQRGRGTKHAR</sequence>
<reference evidence="1" key="1">
    <citation type="journal article" date="2014" name="Mol. Ecol. Resour.">
        <title>Epigenetic estimation of age in humpback whales.</title>
        <authorList>
            <person name="Polanowski A.M."/>
            <person name="Robbins J."/>
            <person name="Chandler D."/>
            <person name="Jarman S.N."/>
        </authorList>
    </citation>
    <scope>NUCLEOTIDE SEQUENCE</scope>
    <source>
        <tissue evidence="1">Epidermis</tissue>
    </source>
</reference>
<accession>W6AQH3</accession>
<gene>
    <name evidence="1" type="primary">Edaradd</name>
</gene>
<feature type="non-terminal residue" evidence="1">
    <location>
        <position position="31"/>
    </location>
</feature>
<name>W6AQH3_MEGNO</name>
<proteinExistence type="predicted"/>
<protein>
    <submittedName>
        <fullName evidence="1">EDAR-associated death domain</fullName>
    </submittedName>
</protein>
<evidence type="ECO:0000313" key="1">
    <source>
        <dbReference type="EMBL" id="AHI59149.1"/>
    </source>
</evidence>